<gene>
    <name evidence="2" type="ORF">BJ322DRAFT_1019918</name>
</gene>
<feature type="compositionally biased region" description="Acidic residues" evidence="1">
    <location>
        <begin position="64"/>
        <end position="74"/>
    </location>
</feature>
<evidence type="ECO:0000313" key="3">
    <source>
        <dbReference type="Proteomes" id="UP000736335"/>
    </source>
</evidence>
<feature type="compositionally biased region" description="Basic and acidic residues" evidence="1">
    <location>
        <begin position="441"/>
        <end position="466"/>
    </location>
</feature>
<reference evidence="2" key="1">
    <citation type="journal article" date="2020" name="Nat. Commun.">
        <title>Large-scale genome sequencing of mycorrhizal fungi provides insights into the early evolution of symbiotic traits.</title>
        <authorList>
            <person name="Miyauchi S."/>
            <person name="Kiss E."/>
            <person name="Kuo A."/>
            <person name="Drula E."/>
            <person name="Kohler A."/>
            <person name="Sanchez-Garcia M."/>
            <person name="Morin E."/>
            <person name="Andreopoulos B."/>
            <person name="Barry K.W."/>
            <person name="Bonito G."/>
            <person name="Buee M."/>
            <person name="Carver A."/>
            <person name="Chen C."/>
            <person name="Cichocki N."/>
            <person name="Clum A."/>
            <person name="Culley D."/>
            <person name="Crous P.W."/>
            <person name="Fauchery L."/>
            <person name="Girlanda M."/>
            <person name="Hayes R.D."/>
            <person name="Keri Z."/>
            <person name="LaButti K."/>
            <person name="Lipzen A."/>
            <person name="Lombard V."/>
            <person name="Magnuson J."/>
            <person name="Maillard F."/>
            <person name="Murat C."/>
            <person name="Nolan M."/>
            <person name="Ohm R.A."/>
            <person name="Pangilinan J."/>
            <person name="Pereira M.F."/>
            <person name="Perotto S."/>
            <person name="Peter M."/>
            <person name="Pfister S."/>
            <person name="Riley R."/>
            <person name="Sitrit Y."/>
            <person name="Stielow J.B."/>
            <person name="Szollosi G."/>
            <person name="Zifcakova L."/>
            <person name="Stursova M."/>
            <person name="Spatafora J.W."/>
            <person name="Tedersoo L."/>
            <person name="Vaario L.M."/>
            <person name="Yamada A."/>
            <person name="Yan M."/>
            <person name="Wang P."/>
            <person name="Xu J."/>
            <person name="Bruns T."/>
            <person name="Baldrian P."/>
            <person name="Vilgalys R."/>
            <person name="Dunand C."/>
            <person name="Henrissat B."/>
            <person name="Grigoriev I.V."/>
            <person name="Hibbett D."/>
            <person name="Nagy L.G."/>
            <person name="Martin F.M."/>
        </authorList>
    </citation>
    <scope>NUCLEOTIDE SEQUENCE</scope>
    <source>
        <strain evidence="2">UH-Tt-Lm1</strain>
    </source>
</reference>
<feature type="compositionally biased region" description="Low complexity" evidence="1">
    <location>
        <begin position="17"/>
        <end position="30"/>
    </location>
</feature>
<evidence type="ECO:0000256" key="1">
    <source>
        <dbReference type="SAM" id="MobiDB-lite"/>
    </source>
</evidence>
<feature type="region of interest" description="Disordered" evidence="1">
    <location>
        <begin position="1"/>
        <end position="110"/>
    </location>
</feature>
<feature type="compositionally biased region" description="Polar residues" evidence="1">
    <location>
        <begin position="178"/>
        <end position="197"/>
    </location>
</feature>
<keyword evidence="3" id="KW-1185">Reference proteome</keyword>
<reference evidence="2" key="2">
    <citation type="submission" date="2020-11" db="EMBL/GenBank/DDBJ databases">
        <authorList>
            <consortium name="DOE Joint Genome Institute"/>
            <person name="Kuo A."/>
            <person name="Miyauchi S."/>
            <person name="Kiss E."/>
            <person name="Drula E."/>
            <person name="Kohler A."/>
            <person name="Sanchez-Garcia M."/>
            <person name="Andreopoulos B."/>
            <person name="Barry K.W."/>
            <person name="Bonito G."/>
            <person name="Buee M."/>
            <person name="Carver A."/>
            <person name="Chen C."/>
            <person name="Cichocki N."/>
            <person name="Clum A."/>
            <person name="Culley D."/>
            <person name="Crous P.W."/>
            <person name="Fauchery L."/>
            <person name="Girlanda M."/>
            <person name="Hayes R."/>
            <person name="Keri Z."/>
            <person name="Labutti K."/>
            <person name="Lipzen A."/>
            <person name="Lombard V."/>
            <person name="Magnuson J."/>
            <person name="Maillard F."/>
            <person name="Morin E."/>
            <person name="Murat C."/>
            <person name="Nolan M."/>
            <person name="Ohm R."/>
            <person name="Pangilinan J."/>
            <person name="Pereira M."/>
            <person name="Perotto S."/>
            <person name="Peter M."/>
            <person name="Riley R."/>
            <person name="Sitrit Y."/>
            <person name="Stielow B."/>
            <person name="Szollosi G."/>
            <person name="Zifcakova L."/>
            <person name="Stursova M."/>
            <person name="Spatafora J.W."/>
            <person name="Tedersoo L."/>
            <person name="Vaario L.-M."/>
            <person name="Yamada A."/>
            <person name="Yan M."/>
            <person name="Wang P."/>
            <person name="Xu J."/>
            <person name="Bruns T."/>
            <person name="Baldrian P."/>
            <person name="Vilgalys R."/>
            <person name="Henrissat B."/>
            <person name="Grigoriev I.V."/>
            <person name="Hibbett D."/>
            <person name="Nagy L.G."/>
            <person name="Martin F.M."/>
        </authorList>
    </citation>
    <scope>NUCLEOTIDE SEQUENCE</scope>
    <source>
        <strain evidence="2">UH-Tt-Lm1</strain>
    </source>
</reference>
<proteinExistence type="predicted"/>
<comment type="caution">
    <text evidence="2">The sequence shown here is derived from an EMBL/GenBank/DDBJ whole genome shotgun (WGS) entry which is preliminary data.</text>
</comment>
<dbReference type="Proteomes" id="UP000736335">
    <property type="component" value="Unassembled WGS sequence"/>
</dbReference>
<feature type="compositionally biased region" description="Basic and acidic residues" evidence="1">
    <location>
        <begin position="409"/>
        <end position="422"/>
    </location>
</feature>
<evidence type="ECO:0000313" key="2">
    <source>
        <dbReference type="EMBL" id="KAF9787518.1"/>
    </source>
</evidence>
<organism evidence="2 3">
    <name type="scientific">Thelephora terrestris</name>
    <dbReference type="NCBI Taxonomy" id="56493"/>
    <lineage>
        <taxon>Eukaryota</taxon>
        <taxon>Fungi</taxon>
        <taxon>Dikarya</taxon>
        <taxon>Basidiomycota</taxon>
        <taxon>Agaricomycotina</taxon>
        <taxon>Agaricomycetes</taxon>
        <taxon>Thelephorales</taxon>
        <taxon>Thelephoraceae</taxon>
        <taxon>Thelephora</taxon>
    </lineage>
</organism>
<dbReference type="EMBL" id="WIUZ02000005">
    <property type="protein sequence ID" value="KAF9787518.1"/>
    <property type="molecule type" value="Genomic_DNA"/>
</dbReference>
<sequence length="466" mass="49676">MAKGGKASGKNTLMMKTATPPATRSTRSTTGQSKRKRALTNSSEQGGGVASKKKPHVSNSPEPSNDEADSEDAEGAAVQRSSRVAPVHPMFSSSQASDEDEGDRLSNQSLYLVTDSQSKAQASDGLISSDIEAGTLTAKQINAERPTLVQNCKPTNTRAANTVRVGKRAAQALDEVPSTVQPQSPIEGNSQDAELDNVQPSVSPDVLAPLPDTAMPGAPPVVLALVPDTALPGAPPQAVIPVPVLTPTVALPPAAVAPLFPQPVNIWLAATNLIVGEDGRLQQSSQSPEISKYISKTVRLASLNIFFVDAFPDPEKQSTWLSQSLVAVLRDQAKTDMTTGRWCNARQLVIDHARALIESEGCSYEINGELATKPSESERAEMAGICGKRMNSERESRDTNRRTRQKTTGKPENETTDNKQRETSGYVGTTESEIGTPAGLERPEGRRDQRADENEGETTREPKGGP</sequence>
<protein>
    <submittedName>
        <fullName evidence="2">Uncharacterized protein</fullName>
    </submittedName>
</protein>
<name>A0A9P6HIN0_9AGAM</name>
<feature type="compositionally biased region" description="Basic and acidic residues" evidence="1">
    <location>
        <begin position="390"/>
        <end position="401"/>
    </location>
</feature>
<dbReference type="AlphaFoldDB" id="A0A9P6HIN0"/>
<feature type="region of interest" description="Disordered" evidence="1">
    <location>
        <begin position="173"/>
        <end position="197"/>
    </location>
</feature>
<accession>A0A9P6HIN0</accession>
<feature type="region of interest" description="Disordered" evidence="1">
    <location>
        <begin position="373"/>
        <end position="466"/>
    </location>
</feature>